<reference evidence="2 3" key="1">
    <citation type="submission" date="2017-12" db="EMBL/GenBank/DDBJ databases">
        <title>Comparative genomics of Botrytis spp.</title>
        <authorList>
            <person name="Valero-Jimenez C.A."/>
            <person name="Tapia P."/>
            <person name="Veloso J."/>
            <person name="Silva-Moreno E."/>
            <person name="Staats M."/>
            <person name="Valdes J.H."/>
            <person name="Van Kan J.A.L."/>
        </authorList>
    </citation>
    <scope>NUCLEOTIDE SEQUENCE [LARGE SCALE GENOMIC DNA]</scope>
    <source>
        <strain evidence="2 3">Bh0001</strain>
    </source>
</reference>
<comment type="caution">
    <text evidence="2">The sequence shown here is derived from an EMBL/GenBank/DDBJ whole genome shotgun (WGS) entry which is preliminary data.</text>
</comment>
<protein>
    <submittedName>
        <fullName evidence="2">Uncharacterized protein</fullName>
    </submittedName>
</protein>
<feature type="chain" id="PRO_5021234735" evidence="1">
    <location>
        <begin position="21"/>
        <end position="112"/>
    </location>
</feature>
<keyword evidence="3" id="KW-1185">Reference proteome</keyword>
<name>A0A4Z1H055_9HELO</name>
<evidence type="ECO:0000256" key="1">
    <source>
        <dbReference type="SAM" id="SignalP"/>
    </source>
</evidence>
<accession>A0A4Z1H055</accession>
<keyword evidence="1" id="KW-0732">Signal</keyword>
<sequence>MRSSTASLILAFCAMLAVQAAPVDTTTNVARSVSGIEARAEFGIVARDNDYDAEGNEIDANGKLIERDTGYNAAGDEIDENGNVIEKRAKKNKAGMSIYLDWIRSTILISLF</sequence>
<evidence type="ECO:0000313" key="2">
    <source>
        <dbReference type="EMBL" id="TGO38903.1"/>
    </source>
</evidence>
<feature type="signal peptide" evidence="1">
    <location>
        <begin position="1"/>
        <end position="20"/>
    </location>
</feature>
<dbReference type="EMBL" id="PQXK01000065">
    <property type="protein sequence ID" value="TGO38903.1"/>
    <property type="molecule type" value="Genomic_DNA"/>
</dbReference>
<dbReference type="AlphaFoldDB" id="A0A4Z1H055"/>
<dbReference type="Proteomes" id="UP000297814">
    <property type="component" value="Unassembled WGS sequence"/>
</dbReference>
<evidence type="ECO:0000313" key="3">
    <source>
        <dbReference type="Proteomes" id="UP000297814"/>
    </source>
</evidence>
<gene>
    <name evidence="2" type="ORF">BHYA_0065g00380</name>
</gene>
<proteinExistence type="predicted"/>
<organism evidence="2 3">
    <name type="scientific">Botrytis hyacinthi</name>
    <dbReference type="NCBI Taxonomy" id="278943"/>
    <lineage>
        <taxon>Eukaryota</taxon>
        <taxon>Fungi</taxon>
        <taxon>Dikarya</taxon>
        <taxon>Ascomycota</taxon>
        <taxon>Pezizomycotina</taxon>
        <taxon>Leotiomycetes</taxon>
        <taxon>Helotiales</taxon>
        <taxon>Sclerotiniaceae</taxon>
        <taxon>Botrytis</taxon>
    </lineage>
</organism>